<evidence type="ECO:0000313" key="5">
    <source>
        <dbReference type="EMBL" id="GAW06087.1"/>
    </source>
</evidence>
<evidence type="ECO:0000256" key="3">
    <source>
        <dbReference type="ARBA" id="ARBA00022833"/>
    </source>
</evidence>
<evidence type="ECO:0000259" key="4">
    <source>
        <dbReference type="Pfam" id="PF12906"/>
    </source>
</evidence>
<proteinExistence type="predicted"/>
<reference evidence="5 6" key="2">
    <citation type="submission" date="2017-02" db="EMBL/GenBank/DDBJ databases">
        <title>A genome survey and senescence transcriptome analysis in Lentinula edodes.</title>
        <authorList>
            <person name="Sakamoto Y."/>
            <person name="Nakade K."/>
            <person name="Sato S."/>
            <person name="Yoshida Y."/>
            <person name="Miyazaki K."/>
            <person name="Natsume S."/>
            <person name="Konno N."/>
        </authorList>
    </citation>
    <scope>NUCLEOTIDE SEQUENCE [LARGE SCALE GENOMIC DNA]</scope>
    <source>
        <strain evidence="5 6">NBRC 111202</strain>
    </source>
</reference>
<organism evidence="5 6">
    <name type="scientific">Lentinula edodes</name>
    <name type="common">Shiitake mushroom</name>
    <name type="synonym">Lentinus edodes</name>
    <dbReference type="NCBI Taxonomy" id="5353"/>
    <lineage>
        <taxon>Eukaryota</taxon>
        <taxon>Fungi</taxon>
        <taxon>Dikarya</taxon>
        <taxon>Basidiomycota</taxon>
        <taxon>Agaricomycotina</taxon>
        <taxon>Agaricomycetes</taxon>
        <taxon>Agaricomycetidae</taxon>
        <taxon>Agaricales</taxon>
        <taxon>Marasmiineae</taxon>
        <taxon>Omphalotaceae</taxon>
        <taxon>Lentinula</taxon>
    </lineage>
</organism>
<keyword evidence="6" id="KW-1185">Reference proteome</keyword>
<dbReference type="Pfam" id="PF12906">
    <property type="entry name" value="RINGv"/>
    <property type="match status" value="1"/>
</dbReference>
<name>A0A1Q3EFU1_LENED</name>
<keyword evidence="1" id="KW-0479">Metal-binding</keyword>
<dbReference type="InterPro" id="IPR013083">
    <property type="entry name" value="Znf_RING/FYVE/PHD"/>
</dbReference>
<dbReference type="Proteomes" id="UP000188533">
    <property type="component" value="Unassembled WGS sequence"/>
</dbReference>
<protein>
    <submittedName>
        <fullName evidence="5">Zf-C3HC4-domain-containing protein</fullName>
    </submittedName>
</protein>
<dbReference type="GO" id="GO:0008270">
    <property type="term" value="F:zinc ion binding"/>
    <property type="evidence" value="ECO:0007669"/>
    <property type="project" value="UniProtKB-KW"/>
</dbReference>
<feature type="domain" description="RING-CH-type" evidence="4">
    <location>
        <begin position="10"/>
        <end position="41"/>
    </location>
</feature>
<sequence>MSDTEDQKQCRICLDGADAEQELGRLIRPCLCSTSMLNVYRSGGIARKTNQHSFAVECVATHTDSLGRAPSELLLIL</sequence>
<evidence type="ECO:0000313" key="6">
    <source>
        <dbReference type="Proteomes" id="UP000188533"/>
    </source>
</evidence>
<accession>A0A1Q3EFU1</accession>
<dbReference type="EMBL" id="BDGU01000292">
    <property type="protein sequence ID" value="GAW06087.1"/>
    <property type="molecule type" value="Genomic_DNA"/>
</dbReference>
<evidence type="ECO:0000256" key="1">
    <source>
        <dbReference type="ARBA" id="ARBA00022723"/>
    </source>
</evidence>
<evidence type="ECO:0000256" key="2">
    <source>
        <dbReference type="ARBA" id="ARBA00022771"/>
    </source>
</evidence>
<dbReference type="AlphaFoldDB" id="A0A1Q3EFU1"/>
<comment type="caution">
    <text evidence="5">The sequence shown here is derived from an EMBL/GenBank/DDBJ whole genome shotgun (WGS) entry which is preliminary data.</text>
</comment>
<dbReference type="Gene3D" id="3.30.40.10">
    <property type="entry name" value="Zinc/RING finger domain, C3HC4 (zinc finger)"/>
    <property type="match status" value="1"/>
</dbReference>
<reference evidence="5 6" key="1">
    <citation type="submission" date="2016-08" db="EMBL/GenBank/DDBJ databases">
        <authorList>
            <consortium name="Lentinula edodes genome sequencing consortium"/>
            <person name="Sakamoto Y."/>
            <person name="Nakade K."/>
            <person name="Sato S."/>
            <person name="Yoshida Y."/>
            <person name="Miyazaki K."/>
            <person name="Natsume S."/>
            <person name="Konno N."/>
        </authorList>
    </citation>
    <scope>NUCLEOTIDE SEQUENCE [LARGE SCALE GENOMIC DNA]</scope>
    <source>
        <strain evidence="5 6">NBRC 111202</strain>
    </source>
</reference>
<keyword evidence="2" id="KW-0863">Zinc-finger</keyword>
<keyword evidence="3" id="KW-0862">Zinc</keyword>
<gene>
    <name evidence="5" type="ORF">LENED_007982</name>
</gene>
<dbReference type="InterPro" id="IPR011016">
    <property type="entry name" value="Znf_RING-CH"/>
</dbReference>